<feature type="compositionally biased region" description="Low complexity" evidence="6">
    <location>
        <begin position="46"/>
        <end position="60"/>
    </location>
</feature>
<comment type="caution">
    <text evidence="8">The sequence shown here is derived from an EMBL/GenBank/DDBJ whole genome shotgun (WGS) entry which is preliminary data.</text>
</comment>
<evidence type="ECO:0000256" key="1">
    <source>
        <dbReference type="ARBA" id="ARBA00022723"/>
    </source>
</evidence>
<dbReference type="EMBL" id="CAJOAY010000667">
    <property type="protein sequence ID" value="CAF3712538.1"/>
    <property type="molecule type" value="Genomic_DNA"/>
</dbReference>
<dbReference type="Gene3D" id="2.10.110.10">
    <property type="entry name" value="Cysteine Rich Protein"/>
    <property type="match status" value="5"/>
</dbReference>
<dbReference type="InterPro" id="IPR001781">
    <property type="entry name" value="Znf_LIM"/>
</dbReference>
<evidence type="ECO:0000256" key="2">
    <source>
        <dbReference type="ARBA" id="ARBA00022737"/>
    </source>
</evidence>
<evidence type="ECO:0000256" key="5">
    <source>
        <dbReference type="PROSITE-ProRule" id="PRU00125"/>
    </source>
</evidence>
<dbReference type="GO" id="GO:0005737">
    <property type="term" value="C:cytoplasm"/>
    <property type="evidence" value="ECO:0007669"/>
    <property type="project" value="TreeGrafter"/>
</dbReference>
<dbReference type="EMBL" id="CAJNON010000159">
    <property type="protein sequence ID" value="CAF1050503.1"/>
    <property type="molecule type" value="Genomic_DNA"/>
</dbReference>
<dbReference type="GO" id="GO:1900026">
    <property type="term" value="P:positive regulation of substrate adhesion-dependent cell spreading"/>
    <property type="evidence" value="ECO:0007669"/>
    <property type="project" value="TreeGrafter"/>
</dbReference>
<evidence type="ECO:0000259" key="7">
    <source>
        <dbReference type="PROSITE" id="PS50023"/>
    </source>
</evidence>
<evidence type="ECO:0000256" key="3">
    <source>
        <dbReference type="ARBA" id="ARBA00022833"/>
    </source>
</evidence>
<feature type="region of interest" description="Disordered" evidence="6">
    <location>
        <begin position="35"/>
        <end position="60"/>
    </location>
</feature>
<feature type="domain" description="LIM zinc-binding" evidence="7">
    <location>
        <begin position="401"/>
        <end position="458"/>
    </location>
</feature>
<dbReference type="GO" id="GO:0046872">
    <property type="term" value="F:metal ion binding"/>
    <property type="evidence" value="ECO:0007669"/>
    <property type="project" value="UniProtKB-KW"/>
</dbReference>
<dbReference type="SMART" id="SM00132">
    <property type="entry name" value="LIM"/>
    <property type="match status" value="5"/>
</dbReference>
<dbReference type="GO" id="GO:0005925">
    <property type="term" value="C:focal adhesion"/>
    <property type="evidence" value="ECO:0007669"/>
    <property type="project" value="TreeGrafter"/>
</dbReference>
<keyword evidence="2" id="KW-0677">Repeat</keyword>
<gene>
    <name evidence="9" type="ORF">OKA104_LOCUS13286</name>
    <name evidence="8" type="ORF">VCS650_LOCUS17379</name>
</gene>
<sequence length="665" mass="76052">MERRRLQQQRIKQEQKQRFCVSQQDLTEAIARMKPHRRATHDNLMSISSPSSLSPSPTPLSSCSIETLTTSAVSELIKKYEARTASTPYVSSHDFSPIDNVNVTNEADSNYNQQMSVIRTKRIKVNKNDDDDNNISLSMTSLNNDNNQTLIEKIHQDQFIGDREQETTKKEQIPHTLDNDRYKREPPPTSSSPSSYYSIESNNNNNIIAMLARNKSNDSTSSKRHNKCFSEILTKEAQLNNALADLISLSNDADISSSMSSSRSLTNLSQYQRTPSINETNNSISTSIALLNNLLEAFDLDNEEYKNKISKQNLTEDNNQKNDNIQSNNKFRLMTSDNICANCKQTFATNEQIVNAAGQLWHTQCFVCAQCFQPFENGLYFEHDGRKYCERDFQMLFAPCCAECKHPIVGRVIRALQKCFHPDCFHCYLCHIPLLDIGFSKNNGRALCRECYTKEKLKDSNTSERFCSTCQQMIENKYIKYKGECYHAYHFQCSSCRIELDENAREIRGLLYCLSCHNKLDLPVCAACRRLIDDRVVSALGKQWHVEHFCCARCAQPFLGNKHFEHKGLAYCEADYHFLFGSACFICNRTITNGAYTACNKKYCTNHFTCATCETKMNEKSKFFDVDATPVCKPCYGKLPSDIRKSLQQHQKKKPLSSILKQTIV</sequence>
<feature type="domain" description="LIM zinc-binding" evidence="7">
    <location>
        <begin position="523"/>
        <end position="582"/>
    </location>
</feature>
<reference evidence="8" key="1">
    <citation type="submission" date="2021-02" db="EMBL/GenBank/DDBJ databases">
        <authorList>
            <person name="Nowell W R."/>
        </authorList>
    </citation>
    <scope>NUCLEOTIDE SEQUENCE</scope>
</reference>
<keyword evidence="3 5" id="KW-0862">Zinc</keyword>
<feature type="compositionally biased region" description="Basic and acidic residues" evidence="6">
    <location>
        <begin position="163"/>
        <end position="186"/>
    </location>
</feature>
<dbReference type="Proteomes" id="UP000663891">
    <property type="component" value="Unassembled WGS sequence"/>
</dbReference>
<keyword evidence="4 5" id="KW-0440">LIM domain</keyword>
<dbReference type="AlphaFoldDB" id="A0A814KDV8"/>
<dbReference type="PANTHER" id="PTHR24210">
    <property type="entry name" value="LIM DOMAIN-CONTAINING PROTEIN"/>
    <property type="match status" value="1"/>
</dbReference>
<accession>A0A814KDV8</accession>
<dbReference type="GO" id="GO:0045216">
    <property type="term" value="P:cell-cell junction organization"/>
    <property type="evidence" value="ECO:0007669"/>
    <property type="project" value="TreeGrafter"/>
</dbReference>
<dbReference type="GO" id="GO:0005911">
    <property type="term" value="C:cell-cell junction"/>
    <property type="evidence" value="ECO:0007669"/>
    <property type="project" value="TreeGrafter"/>
</dbReference>
<dbReference type="PROSITE" id="PS50023">
    <property type="entry name" value="LIM_DOMAIN_2"/>
    <property type="match status" value="3"/>
</dbReference>
<dbReference type="GO" id="GO:0098609">
    <property type="term" value="P:cell-cell adhesion"/>
    <property type="evidence" value="ECO:0007669"/>
    <property type="project" value="TreeGrafter"/>
</dbReference>
<dbReference type="GO" id="GO:2001046">
    <property type="term" value="P:positive regulation of integrin-mediated signaling pathway"/>
    <property type="evidence" value="ECO:0007669"/>
    <property type="project" value="TreeGrafter"/>
</dbReference>
<evidence type="ECO:0000313" key="10">
    <source>
        <dbReference type="Proteomes" id="UP000663891"/>
    </source>
</evidence>
<dbReference type="SUPFAM" id="SSF57716">
    <property type="entry name" value="Glucocorticoid receptor-like (DNA-binding domain)"/>
    <property type="match status" value="5"/>
</dbReference>
<dbReference type="PANTHER" id="PTHR24210:SF0">
    <property type="entry name" value="LIM DOMAIN-CONTAINING PROTEIN"/>
    <property type="match status" value="1"/>
</dbReference>
<dbReference type="InterPro" id="IPR017351">
    <property type="entry name" value="PINCH-1-4-like"/>
</dbReference>
<name>A0A814KDV8_9BILA</name>
<dbReference type="Pfam" id="PF00412">
    <property type="entry name" value="LIM"/>
    <property type="match status" value="5"/>
</dbReference>
<dbReference type="FunFam" id="2.10.110.10:FF:000009">
    <property type="entry name" value="Paxillin isoform 1"/>
    <property type="match status" value="1"/>
</dbReference>
<dbReference type="Proteomes" id="UP000663881">
    <property type="component" value="Unassembled WGS sequence"/>
</dbReference>
<dbReference type="FunFam" id="2.10.110.10:FF:000017">
    <property type="entry name" value="Lim and senescent cell antigen-like-containing"/>
    <property type="match status" value="1"/>
</dbReference>
<evidence type="ECO:0000313" key="8">
    <source>
        <dbReference type="EMBL" id="CAF1050503.1"/>
    </source>
</evidence>
<dbReference type="InterPro" id="IPR047944">
    <property type="entry name" value="LIMS1/2-like_LIM1"/>
</dbReference>
<dbReference type="PROSITE" id="PS00478">
    <property type="entry name" value="LIM_DOMAIN_1"/>
    <property type="match status" value="2"/>
</dbReference>
<evidence type="ECO:0000256" key="6">
    <source>
        <dbReference type="SAM" id="MobiDB-lite"/>
    </source>
</evidence>
<keyword evidence="1 5" id="KW-0479">Metal-binding</keyword>
<protein>
    <recommendedName>
        <fullName evidence="7">LIM zinc-binding domain-containing protein</fullName>
    </recommendedName>
</protein>
<dbReference type="CDD" id="cd09334">
    <property type="entry name" value="LIM4_PINCH"/>
    <property type="match status" value="1"/>
</dbReference>
<dbReference type="CDD" id="cd09331">
    <property type="entry name" value="LIM1_PINCH"/>
    <property type="match status" value="1"/>
</dbReference>
<feature type="region of interest" description="Disordered" evidence="6">
    <location>
        <begin position="163"/>
        <end position="199"/>
    </location>
</feature>
<feature type="domain" description="LIM zinc-binding" evidence="7">
    <location>
        <begin position="338"/>
        <end position="399"/>
    </location>
</feature>
<proteinExistence type="predicted"/>
<evidence type="ECO:0000313" key="9">
    <source>
        <dbReference type="EMBL" id="CAF3712538.1"/>
    </source>
</evidence>
<evidence type="ECO:0000256" key="4">
    <source>
        <dbReference type="ARBA" id="ARBA00023038"/>
    </source>
</evidence>
<dbReference type="OrthoDB" id="20689at2759"/>
<organism evidence="8 10">
    <name type="scientific">Adineta steineri</name>
    <dbReference type="NCBI Taxonomy" id="433720"/>
    <lineage>
        <taxon>Eukaryota</taxon>
        <taxon>Metazoa</taxon>
        <taxon>Spiralia</taxon>
        <taxon>Gnathifera</taxon>
        <taxon>Rotifera</taxon>
        <taxon>Eurotatoria</taxon>
        <taxon>Bdelloidea</taxon>
        <taxon>Adinetida</taxon>
        <taxon>Adinetidae</taxon>
        <taxon>Adineta</taxon>
    </lineage>
</organism>